<evidence type="ECO:0000313" key="2">
    <source>
        <dbReference type="Proteomes" id="UP000587367"/>
    </source>
</evidence>
<dbReference type="RefSeq" id="WP_184557371.1">
    <property type="nucleotide sequence ID" value="NZ_JACHKS010000001.1"/>
</dbReference>
<comment type="caution">
    <text evidence="1">The sequence shown here is derived from an EMBL/GenBank/DDBJ whole genome shotgun (WGS) entry which is preliminary data.</text>
</comment>
<organism evidence="1 2">
    <name type="scientific">Chryseobacterium sediminis</name>
    <dbReference type="NCBI Taxonomy" id="1679494"/>
    <lineage>
        <taxon>Bacteria</taxon>
        <taxon>Pseudomonadati</taxon>
        <taxon>Bacteroidota</taxon>
        <taxon>Flavobacteriia</taxon>
        <taxon>Flavobacteriales</taxon>
        <taxon>Weeksellaceae</taxon>
        <taxon>Chryseobacterium group</taxon>
        <taxon>Chryseobacterium</taxon>
    </lineage>
</organism>
<keyword evidence="2" id="KW-1185">Reference proteome</keyword>
<name>A0ABR6Q1C6_9FLAO</name>
<reference evidence="1 2" key="1">
    <citation type="submission" date="2020-08" db="EMBL/GenBank/DDBJ databases">
        <title>Functional genomics of gut bacteria from endangered species of beetles.</title>
        <authorList>
            <person name="Carlos-Shanley C."/>
        </authorList>
    </citation>
    <scope>NUCLEOTIDE SEQUENCE [LARGE SCALE GENOMIC DNA]</scope>
    <source>
        <strain evidence="1 2">S00068</strain>
    </source>
</reference>
<dbReference type="Proteomes" id="UP000587367">
    <property type="component" value="Unassembled WGS sequence"/>
</dbReference>
<dbReference type="InterPro" id="IPR010921">
    <property type="entry name" value="Trp_repressor/repl_initiator"/>
</dbReference>
<proteinExistence type="predicted"/>
<sequence>MKYSKPDYIKIFNDLLVLKFPGKKEQCLNFLNKEELSRLDVIKLNKIIFGESASENLKGRNHRSYDKLTILKILDYQKEHNLTNIQTARHFGLSRNTLAKWKKIFLD</sequence>
<accession>A0ABR6Q1C6</accession>
<gene>
    <name evidence="1" type="ORF">HNP24_002720</name>
</gene>
<dbReference type="EMBL" id="JACHKS010000001">
    <property type="protein sequence ID" value="MBB6331770.1"/>
    <property type="molecule type" value="Genomic_DNA"/>
</dbReference>
<evidence type="ECO:0008006" key="3">
    <source>
        <dbReference type="Google" id="ProtNLM"/>
    </source>
</evidence>
<protein>
    <recommendedName>
        <fullName evidence="3">Helix-turn-helix domain-containing protein</fullName>
    </recommendedName>
</protein>
<dbReference type="SUPFAM" id="SSF48295">
    <property type="entry name" value="TrpR-like"/>
    <property type="match status" value="1"/>
</dbReference>
<evidence type="ECO:0000313" key="1">
    <source>
        <dbReference type="EMBL" id="MBB6331770.1"/>
    </source>
</evidence>